<keyword evidence="3 7" id="KW-0378">Hydrolase</keyword>
<dbReference type="HAMAP" id="MF_00083">
    <property type="entry name" value="Pept_tRNA_hydro_bact"/>
    <property type="match status" value="1"/>
</dbReference>
<keyword evidence="2 7" id="KW-0820">tRNA-binding</keyword>
<organism evidence="10 11">
    <name type="scientific">Nitrobacter vulgaris</name>
    <dbReference type="NCBI Taxonomy" id="29421"/>
    <lineage>
        <taxon>Bacteria</taxon>
        <taxon>Pseudomonadati</taxon>
        <taxon>Pseudomonadota</taxon>
        <taxon>Alphaproteobacteria</taxon>
        <taxon>Hyphomicrobiales</taxon>
        <taxon>Nitrobacteraceae</taxon>
        <taxon>Nitrobacter</taxon>
    </lineage>
</organism>
<dbReference type="OrthoDB" id="9800507at2"/>
<dbReference type="GO" id="GO:0000049">
    <property type="term" value="F:tRNA binding"/>
    <property type="evidence" value="ECO:0007669"/>
    <property type="project" value="UniProtKB-UniRule"/>
</dbReference>
<dbReference type="CDD" id="cd00462">
    <property type="entry name" value="PTH"/>
    <property type="match status" value="1"/>
</dbReference>
<accession>A0A1V4HW13</accession>
<evidence type="ECO:0000313" key="11">
    <source>
        <dbReference type="Proteomes" id="UP000189940"/>
    </source>
</evidence>
<comment type="catalytic activity">
    <reaction evidence="7 8">
        <text>an N-acyl-L-alpha-aminoacyl-tRNA + H2O = an N-acyl-L-amino acid + a tRNA + H(+)</text>
        <dbReference type="Rhea" id="RHEA:54448"/>
        <dbReference type="Rhea" id="RHEA-COMP:10123"/>
        <dbReference type="Rhea" id="RHEA-COMP:13883"/>
        <dbReference type="ChEBI" id="CHEBI:15377"/>
        <dbReference type="ChEBI" id="CHEBI:15378"/>
        <dbReference type="ChEBI" id="CHEBI:59874"/>
        <dbReference type="ChEBI" id="CHEBI:78442"/>
        <dbReference type="ChEBI" id="CHEBI:138191"/>
        <dbReference type="EC" id="3.1.1.29"/>
    </reaction>
</comment>
<comment type="subcellular location">
    <subcellularLocation>
        <location evidence="7">Cytoplasm</location>
    </subcellularLocation>
</comment>
<proteinExistence type="inferred from homology"/>
<dbReference type="PROSITE" id="PS01195">
    <property type="entry name" value="PEPT_TRNA_HYDROL_1"/>
    <property type="match status" value="1"/>
</dbReference>
<dbReference type="GO" id="GO:0005737">
    <property type="term" value="C:cytoplasm"/>
    <property type="evidence" value="ECO:0007669"/>
    <property type="project" value="UniProtKB-SubCell"/>
</dbReference>
<feature type="binding site" evidence="7">
    <location>
        <position position="64"/>
    </location>
    <ligand>
        <name>tRNA</name>
        <dbReference type="ChEBI" id="CHEBI:17843"/>
    </ligand>
</feature>
<name>A0A1V4HW13_NITVU</name>
<evidence type="ECO:0000256" key="1">
    <source>
        <dbReference type="ARBA" id="ARBA00013260"/>
    </source>
</evidence>
<dbReference type="SUPFAM" id="SSF53178">
    <property type="entry name" value="Peptidyl-tRNA hydrolase-like"/>
    <property type="match status" value="1"/>
</dbReference>
<dbReference type="PANTHER" id="PTHR17224">
    <property type="entry name" value="PEPTIDYL-TRNA HYDROLASE"/>
    <property type="match status" value="1"/>
</dbReference>
<dbReference type="PROSITE" id="PS01196">
    <property type="entry name" value="PEPT_TRNA_HYDROL_2"/>
    <property type="match status" value="1"/>
</dbReference>
<comment type="function">
    <text evidence="7">Catalyzes the release of premature peptidyl moieties from peptidyl-tRNA molecules trapped in stalled 50S ribosomal subunits, and thus maintains levels of free tRNAs and 50S ribosomes.</text>
</comment>
<dbReference type="EMBL" id="MWPQ01000049">
    <property type="protein sequence ID" value="OPH82177.1"/>
    <property type="molecule type" value="Genomic_DNA"/>
</dbReference>
<evidence type="ECO:0000256" key="7">
    <source>
        <dbReference type="HAMAP-Rule" id="MF_00083"/>
    </source>
</evidence>
<comment type="function">
    <text evidence="7">Hydrolyzes ribosome-free peptidyl-tRNAs (with 1 or more amino acids incorporated), which drop off the ribosome during protein synthesis, or as a result of ribosome stalling.</text>
</comment>
<dbReference type="PANTHER" id="PTHR17224:SF1">
    <property type="entry name" value="PEPTIDYL-TRNA HYDROLASE"/>
    <property type="match status" value="1"/>
</dbReference>
<sequence>MRLFVGLGNPGTKYQGNRHNIGFMVVDEIARRHGFAPWRRRFQGEASEGTLDRERVILLKPTTYMNNSGNAVQDAAQFFKLTQGDVVVFHDEIELPPAKVRVKVGGGIAGHNGLRSISAHVGNDYRRVRLGVGHPGIKELVHAHVLNDFPKSERPWVEALVDVVAENAALLVAARDSAFQNKVHLAMQAKGFAEKDKEDNNGAK</sequence>
<dbReference type="InterPro" id="IPR001328">
    <property type="entry name" value="Pept_tRNA_hydro"/>
</dbReference>
<comment type="caution">
    <text evidence="10">The sequence shown here is derived from an EMBL/GenBank/DDBJ whole genome shotgun (WGS) entry which is preliminary data.</text>
</comment>
<dbReference type="AlphaFoldDB" id="A0A1V4HW13"/>
<dbReference type="GO" id="GO:0072344">
    <property type="term" value="P:rescue of stalled ribosome"/>
    <property type="evidence" value="ECO:0007669"/>
    <property type="project" value="UniProtKB-UniRule"/>
</dbReference>
<feature type="site" description="Stabilizes the basic form of H active site to accept a proton" evidence="7">
    <location>
        <position position="91"/>
    </location>
</feature>
<evidence type="ECO:0000256" key="3">
    <source>
        <dbReference type="ARBA" id="ARBA00022801"/>
    </source>
</evidence>
<gene>
    <name evidence="7" type="primary">pth</name>
    <name evidence="10" type="ORF">B2M20_13480</name>
</gene>
<dbReference type="EC" id="3.1.1.29" evidence="1 7"/>
<protein>
    <recommendedName>
        <fullName evidence="6 7">Peptidyl-tRNA hydrolase</fullName>
        <shortName evidence="7">Pth</shortName>
        <ecNumber evidence="1 7">3.1.1.29</ecNumber>
    </recommendedName>
</protein>
<dbReference type="NCBIfam" id="TIGR00447">
    <property type="entry name" value="pth"/>
    <property type="match status" value="1"/>
</dbReference>
<feature type="site" description="Discriminates between blocked and unblocked aminoacyl-tRNA" evidence="7">
    <location>
        <position position="9"/>
    </location>
</feature>
<dbReference type="RefSeq" id="WP_079447543.1">
    <property type="nucleotide sequence ID" value="NZ_JAVDPZ010000003.1"/>
</dbReference>
<keyword evidence="7" id="KW-0963">Cytoplasm</keyword>
<dbReference type="GO" id="GO:0004045">
    <property type="term" value="F:peptidyl-tRNA hydrolase activity"/>
    <property type="evidence" value="ECO:0007669"/>
    <property type="project" value="UniProtKB-UniRule"/>
</dbReference>
<evidence type="ECO:0000256" key="8">
    <source>
        <dbReference type="RuleBase" id="RU000673"/>
    </source>
</evidence>
<evidence type="ECO:0000313" key="10">
    <source>
        <dbReference type="EMBL" id="OPH82177.1"/>
    </source>
</evidence>
<keyword evidence="4 7" id="KW-0694">RNA-binding</keyword>
<evidence type="ECO:0000256" key="5">
    <source>
        <dbReference type="ARBA" id="ARBA00038063"/>
    </source>
</evidence>
<feature type="active site" description="Proton acceptor" evidence="7">
    <location>
        <position position="19"/>
    </location>
</feature>
<dbReference type="Proteomes" id="UP000189940">
    <property type="component" value="Unassembled WGS sequence"/>
</dbReference>
<dbReference type="Pfam" id="PF01195">
    <property type="entry name" value="Pept_tRNA_hydro"/>
    <property type="match status" value="1"/>
</dbReference>
<feature type="binding site" evidence="7">
    <location>
        <position position="112"/>
    </location>
    <ligand>
        <name>tRNA</name>
        <dbReference type="ChEBI" id="CHEBI:17843"/>
    </ligand>
</feature>
<dbReference type="STRING" id="29421.B2M20_13480"/>
<evidence type="ECO:0000256" key="9">
    <source>
        <dbReference type="RuleBase" id="RU004320"/>
    </source>
</evidence>
<dbReference type="InterPro" id="IPR036416">
    <property type="entry name" value="Pept_tRNA_hydro_sf"/>
</dbReference>
<evidence type="ECO:0000256" key="4">
    <source>
        <dbReference type="ARBA" id="ARBA00022884"/>
    </source>
</evidence>
<dbReference type="Gene3D" id="3.40.50.1470">
    <property type="entry name" value="Peptidyl-tRNA hydrolase"/>
    <property type="match status" value="1"/>
</dbReference>
<keyword evidence="11" id="KW-1185">Reference proteome</keyword>
<dbReference type="GO" id="GO:0006515">
    <property type="term" value="P:protein quality control for misfolded or incompletely synthesized proteins"/>
    <property type="evidence" value="ECO:0007669"/>
    <property type="project" value="UniProtKB-UniRule"/>
</dbReference>
<dbReference type="FunFam" id="3.40.50.1470:FF:000001">
    <property type="entry name" value="Peptidyl-tRNA hydrolase"/>
    <property type="match status" value="1"/>
</dbReference>
<dbReference type="InterPro" id="IPR018171">
    <property type="entry name" value="Pept_tRNA_hydro_CS"/>
</dbReference>
<feature type="binding site" evidence="7">
    <location>
        <position position="66"/>
    </location>
    <ligand>
        <name>tRNA</name>
        <dbReference type="ChEBI" id="CHEBI:17843"/>
    </ligand>
</feature>
<comment type="similarity">
    <text evidence="5 7 9">Belongs to the PTH family.</text>
</comment>
<comment type="subunit">
    <text evidence="7">Monomer.</text>
</comment>
<evidence type="ECO:0000256" key="2">
    <source>
        <dbReference type="ARBA" id="ARBA00022555"/>
    </source>
</evidence>
<reference evidence="10 11" key="1">
    <citation type="submission" date="2017-02" db="EMBL/GenBank/DDBJ databases">
        <title>Genome sequence of the nitrite-oxidizing bacterium Nitrobacter vulgaris strain Ab1.</title>
        <authorList>
            <person name="Mellbye B.L."/>
            <person name="Davis E.W."/>
            <person name="Spieck E."/>
            <person name="Chang J.H."/>
            <person name="Bottomley P.J."/>
            <person name="Sayavedra-Soto L.A."/>
        </authorList>
    </citation>
    <scope>NUCLEOTIDE SEQUENCE [LARGE SCALE GENOMIC DNA]</scope>
    <source>
        <strain evidence="10 11">Ab1</strain>
    </source>
</reference>
<feature type="binding site" evidence="7">
    <location>
        <position position="14"/>
    </location>
    <ligand>
        <name>tRNA</name>
        <dbReference type="ChEBI" id="CHEBI:17843"/>
    </ligand>
</feature>
<evidence type="ECO:0000256" key="6">
    <source>
        <dbReference type="ARBA" id="ARBA00050038"/>
    </source>
</evidence>